<protein>
    <submittedName>
        <fullName evidence="1">Uncharacterized protein</fullName>
    </submittedName>
</protein>
<accession>A0A0F9N118</accession>
<gene>
    <name evidence="1" type="ORF">LCGC14_1024160</name>
</gene>
<organism evidence="1">
    <name type="scientific">marine sediment metagenome</name>
    <dbReference type="NCBI Taxonomy" id="412755"/>
    <lineage>
        <taxon>unclassified sequences</taxon>
        <taxon>metagenomes</taxon>
        <taxon>ecological metagenomes</taxon>
    </lineage>
</organism>
<evidence type="ECO:0000313" key="1">
    <source>
        <dbReference type="EMBL" id="KKN11664.1"/>
    </source>
</evidence>
<proteinExistence type="predicted"/>
<reference evidence="1" key="1">
    <citation type="journal article" date="2015" name="Nature">
        <title>Complex archaea that bridge the gap between prokaryotes and eukaryotes.</title>
        <authorList>
            <person name="Spang A."/>
            <person name="Saw J.H."/>
            <person name="Jorgensen S.L."/>
            <person name="Zaremba-Niedzwiedzka K."/>
            <person name="Martijn J."/>
            <person name="Lind A.E."/>
            <person name="van Eijk R."/>
            <person name="Schleper C."/>
            <person name="Guy L."/>
            <person name="Ettema T.J."/>
        </authorList>
    </citation>
    <scope>NUCLEOTIDE SEQUENCE</scope>
</reference>
<sequence>MSLQMAGCEYVKSANGIIGLAGRCGVRYASASFPLKHGLRKKNALKGVGKVEIMGTYKKCAIYDVLLEQRLIERLQIH</sequence>
<comment type="caution">
    <text evidence="1">The sequence shown here is derived from an EMBL/GenBank/DDBJ whole genome shotgun (WGS) entry which is preliminary data.</text>
</comment>
<dbReference type="AlphaFoldDB" id="A0A0F9N118"/>
<dbReference type="EMBL" id="LAZR01004111">
    <property type="protein sequence ID" value="KKN11664.1"/>
    <property type="molecule type" value="Genomic_DNA"/>
</dbReference>
<name>A0A0F9N118_9ZZZZ</name>